<dbReference type="AlphaFoldDB" id="A0A9Y2AFN4"/>
<keyword evidence="4" id="KW-1185">Reference proteome</keyword>
<evidence type="ECO:0000256" key="1">
    <source>
        <dbReference type="SAM" id="Coils"/>
    </source>
</evidence>
<keyword evidence="2" id="KW-0732">Signal</keyword>
<feature type="chain" id="PRO_5040962884" description="DUF3373 domain-containing protein" evidence="2">
    <location>
        <begin position="30"/>
        <end position="488"/>
    </location>
</feature>
<protein>
    <recommendedName>
        <fullName evidence="5">DUF3373 domain-containing protein</fullName>
    </recommendedName>
</protein>
<dbReference type="Proteomes" id="UP001243623">
    <property type="component" value="Chromosome"/>
</dbReference>
<gene>
    <name evidence="3" type="ORF">P3F81_00150</name>
</gene>
<sequence length="488" mass="54405">MKKNRKLKKCCSLALAGLIALELSGTALAAESITTVPTLEEELATLERQLAELENSLQMEQDKTVEQKKEADNKLDKWNISGDIRVKWENSEAGGKWKERARLSVNNDINEKMSFYTRWSMMEDNEFGLSDHFAHKINTNNTNHSVAKTVYPDLGATDSGWVSDAYLKVKDSFGANEIVVGRFGQTFGATGFWADEDAYGGIDGIKMTFGNKAKVTIGYANFGANLDYPDFTSKNVQTNDYLGDAYLVKPLEEAYFLNATIPIGNAVTLHGMMLKEKEGDSTRHTTGDAYIPYYDEMPSDYDLRGVGVTAKLDKNFTFVGDYMVNAANHSIYMANGTWGGNKVGSAEEGRYVRQEYDDQKALYLSLRYKGAKWGDQGSFGMNLDYRDIDAATRSNMTAGAYYSLNSMLYNPYSSSDNTLVSDGIKGPVIGFQYMITKDIMLQGMHAFNNKQSFYDYDYGKVGGNYTAHSDLKTEDASNYTFVSLSARF</sequence>
<dbReference type="RefSeq" id="WP_147669323.1">
    <property type="nucleotide sequence ID" value="NZ_CP120678.1"/>
</dbReference>
<accession>A0A9Y2AFN4</accession>
<evidence type="ECO:0000313" key="4">
    <source>
        <dbReference type="Proteomes" id="UP001243623"/>
    </source>
</evidence>
<reference evidence="3" key="1">
    <citation type="submission" date="2023-03" db="EMBL/GenBank/DDBJ databases">
        <title>Selenobaculum gbiensis gen. nov. sp. nov., a new bacterium isolated from the gut microbiota of IBD patient.</title>
        <authorList>
            <person name="Yeo S."/>
            <person name="Park H."/>
            <person name="Huh C.S."/>
        </authorList>
    </citation>
    <scope>NUCLEOTIDE SEQUENCE</scope>
    <source>
        <strain evidence="3">ICN-92133</strain>
    </source>
</reference>
<evidence type="ECO:0008006" key="5">
    <source>
        <dbReference type="Google" id="ProtNLM"/>
    </source>
</evidence>
<organism evidence="3 4">
    <name type="scientific">Selenobaculum gibii</name>
    <dbReference type="NCBI Taxonomy" id="3054208"/>
    <lineage>
        <taxon>Bacteria</taxon>
        <taxon>Bacillati</taxon>
        <taxon>Bacillota</taxon>
        <taxon>Negativicutes</taxon>
        <taxon>Selenomonadales</taxon>
        <taxon>Selenomonadaceae</taxon>
        <taxon>Selenobaculum</taxon>
    </lineage>
</organism>
<dbReference type="EMBL" id="CP120678">
    <property type="protein sequence ID" value="WIW70780.1"/>
    <property type="molecule type" value="Genomic_DNA"/>
</dbReference>
<dbReference type="KEGG" id="sgbi:P3F81_00150"/>
<feature type="coiled-coil region" evidence="1">
    <location>
        <begin position="36"/>
        <end position="70"/>
    </location>
</feature>
<keyword evidence="1" id="KW-0175">Coiled coil</keyword>
<evidence type="ECO:0000313" key="3">
    <source>
        <dbReference type="EMBL" id="WIW70780.1"/>
    </source>
</evidence>
<evidence type="ECO:0000256" key="2">
    <source>
        <dbReference type="SAM" id="SignalP"/>
    </source>
</evidence>
<name>A0A9Y2AFN4_9FIRM</name>
<proteinExistence type="predicted"/>
<feature type="signal peptide" evidence="2">
    <location>
        <begin position="1"/>
        <end position="29"/>
    </location>
</feature>